<dbReference type="EMBL" id="OB737048">
    <property type="protein sequence ID" value="CAD7239689.1"/>
    <property type="molecule type" value="Genomic_DNA"/>
</dbReference>
<evidence type="ECO:0000313" key="1">
    <source>
        <dbReference type="EMBL" id="CAD7239689.1"/>
    </source>
</evidence>
<dbReference type="PROSITE" id="PS51648">
    <property type="entry name" value="YCGL"/>
    <property type="match status" value="1"/>
</dbReference>
<proteinExistence type="inferred from homology"/>
<protein>
    <submittedName>
        <fullName evidence="1">Uncharacterized protein</fullName>
    </submittedName>
</protein>
<sequence>MCTPENKHVNCWIYRSPRQEQMYLYMKQKDDFDLLPSELKQHFGSPSLVMELTLHAGRTLAREDVCSVMSNLKEQGYHLQMPPKIDAELNNGE</sequence>
<dbReference type="OrthoDB" id="10450006at2759"/>
<dbReference type="PANTHER" id="PTHR38109:SF1">
    <property type="entry name" value="PROTEIN YCGL"/>
    <property type="match status" value="1"/>
</dbReference>
<dbReference type="Gene3D" id="3.10.510.20">
    <property type="entry name" value="YcgL domain"/>
    <property type="match status" value="1"/>
</dbReference>
<dbReference type="InterPro" id="IPR038068">
    <property type="entry name" value="YcgL-like_sf"/>
</dbReference>
<gene>
    <name evidence="1" type="ORF">CTOB1V02_LOCUS17504</name>
</gene>
<dbReference type="PANTHER" id="PTHR38109">
    <property type="entry name" value="PROTEIN YCGL"/>
    <property type="match status" value="1"/>
</dbReference>
<dbReference type="Pfam" id="PF05166">
    <property type="entry name" value="YcgL"/>
    <property type="match status" value="1"/>
</dbReference>
<dbReference type="SUPFAM" id="SSF160191">
    <property type="entry name" value="YcgL-like"/>
    <property type="match status" value="1"/>
</dbReference>
<dbReference type="InterPro" id="IPR027354">
    <property type="entry name" value="YcgL_dom"/>
</dbReference>
<accession>A0A7R8X2Q4</accession>
<name>A0A7R8X2Q4_9CRUS</name>
<dbReference type="AlphaFoldDB" id="A0A7R8X2Q4"/>
<reference evidence="1" key="1">
    <citation type="submission" date="2020-11" db="EMBL/GenBank/DDBJ databases">
        <authorList>
            <person name="Tran Van P."/>
        </authorList>
    </citation>
    <scope>NUCLEOTIDE SEQUENCE</scope>
</reference>
<dbReference type="HAMAP" id="MF_01866">
    <property type="entry name" value="UPF0745"/>
    <property type="match status" value="1"/>
</dbReference>
<organism evidence="1">
    <name type="scientific">Cyprideis torosa</name>
    <dbReference type="NCBI Taxonomy" id="163714"/>
    <lineage>
        <taxon>Eukaryota</taxon>
        <taxon>Metazoa</taxon>
        <taxon>Ecdysozoa</taxon>
        <taxon>Arthropoda</taxon>
        <taxon>Crustacea</taxon>
        <taxon>Oligostraca</taxon>
        <taxon>Ostracoda</taxon>
        <taxon>Podocopa</taxon>
        <taxon>Podocopida</taxon>
        <taxon>Cytherocopina</taxon>
        <taxon>Cytheroidea</taxon>
        <taxon>Cytherideidae</taxon>
        <taxon>Cyprideis</taxon>
    </lineage>
</organism>